<proteinExistence type="predicted"/>
<evidence type="ECO:0000313" key="3">
    <source>
        <dbReference type="Proteomes" id="UP001177003"/>
    </source>
</evidence>
<sequence length="201" mass="22270">MEKNHVTANDHYISTFEKSITELSKASTSSSTSPFQAFSDQGQRQFDSLSSDIANLSKSNFGKINSSSGDISSLQKIIQFPVDEVKAIKQQSSSSHLCALNQKVPSTDSKLDLILAKLSGSSERPPELEGEKAQQNRAMLAKKEKELIHQQGIKDPSLKSPRRKDVHFSEPIIISELTSQSKLCYNDPNDKGKQEIIFKSK</sequence>
<feature type="region of interest" description="Disordered" evidence="1">
    <location>
        <begin position="144"/>
        <end position="165"/>
    </location>
</feature>
<keyword evidence="3" id="KW-1185">Reference proteome</keyword>
<organism evidence="2 3">
    <name type="scientific">Lactuca saligna</name>
    <name type="common">Willowleaf lettuce</name>
    <dbReference type="NCBI Taxonomy" id="75948"/>
    <lineage>
        <taxon>Eukaryota</taxon>
        <taxon>Viridiplantae</taxon>
        <taxon>Streptophyta</taxon>
        <taxon>Embryophyta</taxon>
        <taxon>Tracheophyta</taxon>
        <taxon>Spermatophyta</taxon>
        <taxon>Magnoliopsida</taxon>
        <taxon>eudicotyledons</taxon>
        <taxon>Gunneridae</taxon>
        <taxon>Pentapetalae</taxon>
        <taxon>asterids</taxon>
        <taxon>campanulids</taxon>
        <taxon>Asterales</taxon>
        <taxon>Asteraceae</taxon>
        <taxon>Cichorioideae</taxon>
        <taxon>Cichorieae</taxon>
        <taxon>Lactucinae</taxon>
        <taxon>Lactuca</taxon>
    </lineage>
</organism>
<reference evidence="2" key="1">
    <citation type="submission" date="2023-04" db="EMBL/GenBank/DDBJ databases">
        <authorList>
            <person name="Vijverberg K."/>
            <person name="Xiong W."/>
            <person name="Schranz E."/>
        </authorList>
    </citation>
    <scope>NUCLEOTIDE SEQUENCE</scope>
</reference>
<name>A0AA35ZWE0_LACSI</name>
<protein>
    <submittedName>
        <fullName evidence="2">Uncharacterized protein</fullName>
    </submittedName>
</protein>
<gene>
    <name evidence="2" type="ORF">LSALG_LOCUS38158</name>
</gene>
<evidence type="ECO:0000256" key="1">
    <source>
        <dbReference type="SAM" id="MobiDB-lite"/>
    </source>
</evidence>
<dbReference type="EMBL" id="OX465084">
    <property type="protein sequence ID" value="CAI9299446.1"/>
    <property type="molecule type" value="Genomic_DNA"/>
</dbReference>
<dbReference type="AlphaFoldDB" id="A0AA35ZWE0"/>
<dbReference type="Proteomes" id="UP001177003">
    <property type="component" value="Chromosome 8"/>
</dbReference>
<accession>A0AA35ZWE0</accession>
<evidence type="ECO:0000313" key="2">
    <source>
        <dbReference type="EMBL" id="CAI9299446.1"/>
    </source>
</evidence>